<dbReference type="Pfam" id="PF05154">
    <property type="entry name" value="TM2"/>
    <property type="match status" value="1"/>
</dbReference>
<organism evidence="7 8">
    <name type="scientific">Ureibacillus acetophenoni</name>
    <dbReference type="NCBI Taxonomy" id="614649"/>
    <lineage>
        <taxon>Bacteria</taxon>
        <taxon>Bacillati</taxon>
        <taxon>Bacillota</taxon>
        <taxon>Bacilli</taxon>
        <taxon>Bacillales</taxon>
        <taxon>Caryophanaceae</taxon>
        <taxon>Ureibacillus</taxon>
    </lineage>
</organism>
<evidence type="ECO:0000313" key="7">
    <source>
        <dbReference type="EMBL" id="SOC44602.1"/>
    </source>
</evidence>
<dbReference type="OrthoDB" id="9816361at2"/>
<reference evidence="8" key="1">
    <citation type="submission" date="2017-08" db="EMBL/GenBank/DDBJ databases">
        <authorList>
            <person name="Varghese N."/>
            <person name="Submissions S."/>
        </authorList>
    </citation>
    <scope>NUCLEOTIDE SEQUENCE [LARGE SCALE GENOMIC DNA]</scope>
    <source>
        <strain evidence="8">JC23</strain>
    </source>
</reference>
<dbReference type="InterPro" id="IPR007829">
    <property type="entry name" value="TM2"/>
</dbReference>
<evidence type="ECO:0000313" key="8">
    <source>
        <dbReference type="Proteomes" id="UP000219252"/>
    </source>
</evidence>
<accession>A0A285URZ9</accession>
<dbReference type="EMBL" id="OBQC01000022">
    <property type="protein sequence ID" value="SOC44602.1"/>
    <property type="molecule type" value="Genomic_DNA"/>
</dbReference>
<dbReference type="GO" id="GO:0016020">
    <property type="term" value="C:membrane"/>
    <property type="evidence" value="ECO:0007669"/>
    <property type="project" value="UniProtKB-SubCell"/>
</dbReference>
<proteinExistence type="predicted"/>
<evidence type="ECO:0000256" key="5">
    <source>
        <dbReference type="SAM" id="Phobius"/>
    </source>
</evidence>
<name>A0A285URZ9_9BACL</name>
<keyword evidence="8" id="KW-1185">Reference proteome</keyword>
<dbReference type="RefSeq" id="WP_097151162.1">
    <property type="nucleotide sequence ID" value="NZ_OBQC01000022.1"/>
</dbReference>
<comment type="subcellular location">
    <subcellularLocation>
        <location evidence="1">Membrane</location>
        <topology evidence="1">Multi-pass membrane protein</topology>
    </subcellularLocation>
</comment>
<keyword evidence="3 5" id="KW-1133">Transmembrane helix</keyword>
<evidence type="ECO:0000259" key="6">
    <source>
        <dbReference type="Pfam" id="PF05154"/>
    </source>
</evidence>
<feature type="transmembrane region" description="Helical" evidence="5">
    <location>
        <begin position="72"/>
        <end position="91"/>
    </location>
</feature>
<protein>
    <submittedName>
        <fullName evidence="7">Zinc ribbon protein</fullName>
    </submittedName>
</protein>
<evidence type="ECO:0000256" key="1">
    <source>
        <dbReference type="ARBA" id="ARBA00004141"/>
    </source>
</evidence>
<feature type="transmembrane region" description="Helical" evidence="5">
    <location>
        <begin position="97"/>
        <end position="122"/>
    </location>
</feature>
<feature type="domain" description="TM2" evidence="6">
    <location>
        <begin position="69"/>
        <end position="118"/>
    </location>
</feature>
<gene>
    <name evidence="7" type="ORF">SAMN05877842_1229</name>
</gene>
<dbReference type="Proteomes" id="UP000219252">
    <property type="component" value="Unassembled WGS sequence"/>
</dbReference>
<keyword evidence="2 5" id="KW-0812">Transmembrane</keyword>
<evidence type="ECO:0000256" key="4">
    <source>
        <dbReference type="ARBA" id="ARBA00023136"/>
    </source>
</evidence>
<sequence>MKTNKCPQCGAPRDPDATQCKYCGEKFVIAQTQNQPTLKYAEPVYPHNPVQPPVQHGQMYGVQPYWPIRNKVVAGLLGIFLGCFGAHKFYLGKPGSGIIYLVFCWTSIPAIVGFFEGIVYLASNDHNFQMKHQVRLKEYI</sequence>
<dbReference type="AlphaFoldDB" id="A0A285URZ9"/>
<keyword evidence="4 5" id="KW-0472">Membrane</keyword>
<evidence type="ECO:0000256" key="3">
    <source>
        <dbReference type="ARBA" id="ARBA00022989"/>
    </source>
</evidence>
<evidence type="ECO:0000256" key="2">
    <source>
        <dbReference type="ARBA" id="ARBA00022692"/>
    </source>
</evidence>